<feature type="domain" description="CBM21" evidence="2">
    <location>
        <begin position="375"/>
        <end position="572"/>
    </location>
</feature>
<dbReference type="InterPro" id="IPR005036">
    <property type="entry name" value="CBM21_dom"/>
</dbReference>
<gene>
    <name evidence="3" type="ORF">MYCIT1_LOCUS31622</name>
</gene>
<dbReference type="Proteomes" id="UP001295794">
    <property type="component" value="Unassembled WGS sequence"/>
</dbReference>
<organism evidence="3 4">
    <name type="scientific">Mycena citricolor</name>
    <dbReference type="NCBI Taxonomy" id="2018698"/>
    <lineage>
        <taxon>Eukaryota</taxon>
        <taxon>Fungi</taxon>
        <taxon>Dikarya</taxon>
        <taxon>Basidiomycota</taxon>
        <taxon>Agaricomycotina</taxon>
        <taxon>Agaricomycetes</taxon>
        <taxon>Agaricomycetidae</taxon>
        <taxon>Agaricales</taxon>
        <taxon>Marasmiineae</taxon>
        <taxon>Mycenaceae</taxon>
        <taxon>Mycena</taxon>
    </lineage>
</organism>
<name>A0AAD2K5V0_9AGAR</name>
<protein>
    <recommendedName>
        <fullName evidence="2">CBM21 domain-containing protein</fullName>
    </recommendedName>
</protein>
<dbReference type="GO" id="GO:0008157">
    <property type="term" value="F:protein phosphatase 1 binding"/>
    <property type="evidence" value="ECO:0007669"/>
    <property type="project" value="TreeGrafter"/>
</dbReference>
<feature type="region of interest" description="Disordered" evidence="1">
    <location>
        <begin position="658"/>
        <end position="835"/>
    </location>
</feature>
<dbReference type="Gene3D" id="2.60.40.2440">
    <property type="entry name" value="Carbohydrate binding type-21 domain"/>
    <property type="match status" value="1"/>
</dbReference>
<dbReference type="InterPro" id="IPR050782">
    <property type="entry name" value="PP1_regulatory_subunit_3"/>
</dbReference>
<feature type="compositionally biased region" description="Low complexity" evidence="1">
    <location>
        <begin position="248"/>
        <end position="262"/>
    </location>
</feature>
<feature type="region of interest" description="Disordered" evidence="1">
    <location>
        <begin position="309"/>
        <end position="351"/>
    </location>
</feature>
<dbReference type="GO" id="GO:0000164">
    <property type="term" value="C:protein phosphatase type 1 complex"/>
    <property type="evidence" value="ECO:0007669"/>
    <property type="project" value="TreeGrafter"/>
</dbReference>
<accession>A0AAD2K5V0</accession>
<dbReference type="PANTHER" id="PTHR12307:SF36">
    <property type="entry name" value="GLYCOGEN-BINDING SUBUNIT 76A"/>
    <property type="match status" value="1"/>
</dbReference>
<dbReference type="AlphaFoldDB" id="A0AAD2K5V0"/>
<proteinExistence type="predicted"/>
<feature type="compositionally biased region" description="Low complexity" evidence="1">
    <location>
        <begin position="150"/>
        <end position="165"/>
    </location>
</feature>
<sequence length="854" mass="89829">MPYSNPSHAPVQALSAPTSAAGAGRPNHRRAWTHHSYTFAADTGSSGAFASLGSLPRRQPVARPRFHLHQEDESDNTSSDTDEGSRHAAAGVEEDDEDGSPPPLKLRVGGAFKLTPPTPPGLVHRHTHHGHVPTHGPQKRSPLGSPRVSPTPSSAQLQSQQQAPPRTEKEKLAVDVTAVPFPRSSPLSSPFPGVESPTIAEAPARPSLPPRTSSHPIILSNGKPLKSSLKGSRSSSTPNIPAVHLRSRSAPATPSLSSSSLSEPGTPDEDAWETASQDSSTPKVVHFPDAGLETVLLFKRSARPASVSLPIEDETETETDTDRDLPRWAGGIVVNGPPTRKTSAKSPLGPGQDAEGLAWRYVIHAPDVGTRKMAEDMVRLEKLDLVVPGEDGSISLSGTLVARNAMFEKHLFVRFTLDAWATTSEVRASWMEALPHVADEPGPNWDRFSFSIRLTDYASATPRGVFPPLPPPGTTRVLSGEKMSALGEGRVGRGLAGRSIVLVVRYWTPWVDAAGVAPYQWVKNSLAYPESEAIKSAVEPSSHSVPGKWIGTGGAGPGEWWDNNGGKNYEVGFIVEHVSKPLAVQNAIPFPSAPEEAQHQHELINGHPVSPVASSLRALPIKVPSDPPPPPARTAHAQALAAKLGRLNLRNYAAPSSIARSSSLPGGWSPAQSHLPPPQVHSPPAKQAETGSGSLPRFWPWAPSTSAPVPSLPAVTPETVAREASTDSVSSSADSSDEEDAPGKTEAAEPDTPPTSPLGAAGLLPAIDSLSMPGLDSDAGSISSASSSPPMSSSPPSRFWSMGTSDPAATPMNSRSPTENLTPLGSPLSPGVADSSSSLYEAFVKQWCFAGTPS</sequence>
<feature type="compositionally biased region" description="Low complexity" evidence="1">
    <location>
        <begin position="180"/>
        <end position="192"/>
    </location>
</feature>
<evidence type="ECO:0000313" key="3">
    <source>
        <dbReference type="EMBL" id="CAK5280900.1"/>
    </source>
</evidence>
<reference evidence="3" key="1">
    <citation type="submission" date="2023-11" db="EMBL/GenBank/DDBJ databases">
        <authorList>
            <person name="De Vega J J."/>
            <person name="De Vega J J."/>
        </authorList>
    </citation>
    <scope>NUCLEOTIDE SEQUENCE</scope>
</reference>
<evidence type="ECO:0000313" key="4">
    <source>
        <dbReference type="Proteomes" id="UP001295794"/>
    </source>
</evidence>
<feature type="region of interest" description="Disordered" evidence="1">
    <location>
        <begin position="1"/>
        <end position="28"/>
    </location>
</feature>
<feature type="compositionally biased region" description="Low complexity" evidence="1">
    <location>
        <begin position="781"/>
        <end position="797"/>
    </location>
</feature>
<dbReference type="PROSITE" id="PS51159">
    <property type="entry name" value="CBM21"/>
    <property type="match status" value="1"/>
</dbReference>
<dbReference type="Pfam" id="PF03370">
    <property type="entry name" value="CBM_21"/>
    <property type="match status" value="1"/>
</dbReference>
<comment type="caution">
    <text evidence="3">The sequence shown here is derived from an EMBL/GenBank/DDBJ whole genome shotgun (WGS) entry which is preliminary data.</text>
</comment>
<feature type="compositionally biased region" description="Polar residues" evidence="1">
    <location>
        <begin position="811"/>
        <end position="823"/>
    </location>
</feature>
<dbReference type="InterPro" id="IPR038175">
    <property type="entry name" value="CBM21_dom_sf"/>
</dbReference>
<dbReference type="EMBL" id="CAVNYO010000440">
    <property type="protein sequence ID" value="CAK5280900.1"/>
    <property type="molecule type" value="Genomic_DNA"/>
</dbReference>
<evidence type="ECO:0000259" key="2">
    <source>
        <dbReference type="PROSITE" id="PS51159"/>
    </source>
</evidence>
<feature type="region of interest" description="Disordered" evidence="1">
    <location>
        <begin position="58"/>
        <end position="285"/>
    </location>
</feature>
<dbReference type="PANTHER" id="PTHR12307">
    <property type="entry name" value="PROTEIN PHOSPHATASE 1 REGULATORY SUBUNIT"/>
    <property type="match status" value="1"/>
</dbReference>
<keyword evidence="4" id="KW-1185">Reference proteome</keyword>
<evidence type="ECO:0000256" key="1">
    <source>
        <dbReference type="SAM" id="MobiDB-lite"/>
    </source>
</evidence>
<feature type="compositionally biased region" description="Basic residues" evidence="1">
    <location>
        <begin position="123"/>
        <end position="132"/>
    </location>
</feature>
<dbReference type="GO" id="GO:2001069">
    <property type="term" value="F:glycogen binding"/>
    <property type="evidence" value="ECO:0007669"/>
    <property type="project" value="TreeGrafter"/>
</dbReference>
<feature type="compositionally biased region" description="Low complexity" evidence="1">
    <location>
        <begin position="219"/>
        <end position="236"/>
    </location>
</feature>
<dbReference type="GO" id="GO:0005979">
    <property type="term" value="P:regulation of glycogen biosynthetic process"/>
    <property type="evidence" value="ECO:0007669"/>
    <property type="project" value="TreeGrafter"/>
</dbReference>